<proteinExistence type="predicted"/>
<reference evidence="2 3" key="1">
    <citation type="journal article" date="2013" name="Genome Announc.">
        <title>Complete genome sequence of Myxococcus stipitatus strain DSM 14675, a fruiting myxobacterium.</title>
        <authorList>
            <person name="Huntley S."/>
            <person name="Kneip S."/>
            <person name="Treuner-Lange A."/>
            <person name="Sogaard-Andersen L."/>
        </authorList>
    </citation>
    <scope>NUCLEOTIDE SEQUENCE [LARGE SCALE GENOMIC DNA]</scope>
    <source>
        <strain evidence="3">DSM 14675 / JCM 12634 / Mx s8</strain>
    </source>
</reference>
<dbReference type="KEGG" id="msd:MYSTI_07873"/>
<accession>L7UMN2</accession>
<dbReference type="AlphaFoldDB" id="L7UMN2"/>
<evidence type="ECO:0000313" key="2">
    <source>
        <dbReference type="EMBL" id="AGC49145.1"/>
    </source>
</evidence>
<evidence type="ECO:0000256" key="1">
    <source>
        <dbReference type="SAM" id="SignalP"/>
    </source>
</evidence>
<organism evidence="2 3">
    <name type="scientific">Myxococcus stipitatus (strain DSM 14675 / JCM 12634 / Mx s8)</name>
    <dbReference type="NCBI Taxonomy" id="1278073"/>
    <lineage>
        <taxon>Bacteria</taxon>
        <taxon>Pseudomonadati</taxon>
        <taxon>Myxococcota</taxon>
        <taxon>Myxococcia</taxon>
        <taxon>Myxococcales</taxon>
        <taxon>Cystobacterineae</taxon>
        <taxon>Myxococcaceae</taxon>
        <taxon>Myxococcus</taxon>
    </lineage>
</organism>
<dbReference type="RefSeq" id="WP_015353398.1">
    <property type="nucleotide sequence ID" value="NC_020126.1"/>
</dbReference>
<evidence type="ECO:0008006" key="4">
    <source>
        <dbReference type="Google" id="ProtNLM"/>
    </source>
</evidence>
<evidence type="ECO:0000313" key="3">
    <source>
        <dbReference type="Proteomes" id="UP000011131"/>
    </source>
</evidence>
<feature type="chain" id="PRO_5003984234" description="Lipoprotein" evidence="1">
    <location>
        <begin position="29"/>
        <end position="494"/>
    </location>
</feature>
<dbReference type="Proteomes" id="UP000011131">
    <property type="component" value="Chromosome"/>
</dbReference>
<name>L7UMN2_MYXSD</name>
<dbReference type="EMBL" id="CP004025">
    <property type="protein sequence ID" value="AGC49145.1"/>
    <property type="molecule type" value="Genomic_DNA"/>
</dbReference>
<keyword evidence="1" id="KW-0732">Signal</keyword>
<dbReference type="PATRIC" id="fig|1278073.3.peg.8012"/>
<protein>
    <recommendedName>
        <fullName evidence="4">Lipoprotein</fullName>
    </recommendedName>
</protein>
<sequence length="494" mass="53152">MNCATLAVMRVLSVRVGVLLLVALTACRSNEEGDEDGGVPPLACERSQGVCAGAKRAWVDGAYETVCTARSYGADFEESESRCDGLDNDCDGVTDPSHASRVTALRTTLSASTLSVLKTDNGVFVAVGDNESRVRVLRLGVDLSLQGESTVPLPQKGPNGLTGVLLRAQLVQTKDGLALFHAAELPERGSPAELILVPLDAQGAPIQGQDGKMVEHVLFTLPEQAWRYRVVTSPADDRVMVLWSPTLWQEGVLGQVKGLVTDSRGQVLVAPKVLFTSEQGDTPNPSSVLWLRNGEVLVAMDDTRSVPEGSTVRVRRFSANLEPLGVARTFEMASDPMPTLVDLGAAHGGPVESPALVMRSREAPAWRNQLQVVHDLFNGGLPMTRAEAPPGEIVWHNGFADEGVLRLAWLSVFKDHQAPPPGGSPVLGWNGRLWTQEEGHTSVDRTPGPAYLPLHRYAQWVLMEKLGPKHMGALYMTTTPTEGSILNGARYCVP</sequence>
<keyword evidence="3" id="KW-1185">Reference proteome</keyword>
<gene>
    <name evidence="2" type="ordered locus">MYSTI_07873</name>
</gene>
<dbReference type="OrthoDB" id="5380162at2"/>
<feature type="signal peptide" evidence="1">
    <location>
        <begin position="1"/>
        <end position="28"/>
    </location>
</feature>
<dbReference type="HOGENOM" id="CLU_541661_0_0_7"/>